<dbReference type="InterPro" id="IPR051055">
    <property type="entry name" value="PIF1_helicase"/>
</dbReference>
<dbReference type="EMBL" id="LRGC01000016">
    <property type="protein sequence ID" value="KWR52980.1"/>
    <property type="molecule type" value="Genomic_DNA"/>
</dbReference>
<sequence length="433" mass="49703">MEDMVLTEDMELVMNLVQNTQDNVFITGKAGSGKTTFLKYLIEHSGKKCMVTAPTGIAAINAGGVTLHSLFGIPFGPITPYDHLENKFSEYKVELLLQMEVLIIDEISMVRPDILDVVDRKLRWVYESDEPFGGVQIVMFGDLFQLPPVTKSQEIKILSNFYDDFFFFNALVFKRTGFHVVELTKIFRQTDPKFINILNNIRNYQVTSDELEILSELRDRQISKNYDGEYIHICTHKAEVEKINTDKLGKQDIKTYEATIKDKFPESSIPCDLHLKLRVGARVMSLVNDTQKGYYNGMLGVVKELKNNIVTVCMDNGQTIKFERHTWSNTQYILKENEIVKEEIGSCTQFPLTLAWAITIHKSQGLTFDKIAIHVSRTFCPGQLYVALSRCRTLEGIISDAFITKRMIIPEYALIDFERTYKAEDNYYGKRLN</sequence>
<dbReference type="FunFam" id="3.40.50.300:FF:001498">
    <property type="entry name" value="ATP-dependent DNA helicase"/>
    <property type="match status" value="1"/>
</dbReference>
<keyword evidence="2" id="KW-0547">Nucleotide-binding</keyword>
<keyword evidence="2" id="KW-0378">Hydrolase</keyword>
<organism evidence="2 3">
    <name type="scientific">Bacteroides stercoris</name>
    <dbReference type="NCBI Taxonomy" id="46506"/>
    <lineage>
        <taxon>Bacteria</taxon>
        <taxon>Pseudomonadati</taxon>
        <taxon>Bacteroidota</taxon>
        <taxon>Bacteroidia</taxon>
        <taxon>Bacteroidales</taxon>
        <taxon>Bacteroidaceae</taxon>
        <taxon>Bacteroides</taxon>
    </lineage>
</organism>
<evidence type="ECO:0000259" key="1">
    <source>
        <dbReference type="Pfam" id="PF05970"/>
    </source>
</evidence>
<proteinExistence type="predicted"/>
<dbReference type="AlphaFoldDB" id="A0A108T438"/>
<dbReference type="Gene3D" id="3.40.50.300">
    <property type="entry name" value="P-loop containing nucleotide triphosphate hydrolases"/>
    <property type="match status" value="1"/>
</dbReference>
<dbReference type="Proteomes" id="UP000056419">
    <property type="component" value="Unassembled WGS sequence"/>
</dbReference>
<evidence type="ECO:0000313" key="3">
    <source>
        <dbReference type="Proteomes" id="UP000056419"/>
    </source>
</evidence>
<feature type="domain" description="DNA helicase Pif1-like DEAD-box helicase" evidence="1">
    <location>
        <begin position="15"/>
        <end position="206"/>
    </location>
</feature>
<keyword evidence="2" id="KW-0347">Helicase</keyword>
<dbReference type="Pfam" id="PF05970">
    <property type="entry name" value="PIF1"/>
    <property type="match status" value="1"/>
</dbReference>
<dbReference type="GO" id="GO:0004527">
    <property type="term" value="F:exonuclease activity"/>
    <property type="evidence" value="ECO:0007669"/>
    <property type="project" value="UniProtKB-KW"/>
</dbReference>
<dbReference type="GO" id="GO:0000723">
    <property type="term" value="P:telomere maintenance"/>
    <property type="evidence" value="ECO:0007669"/>
    <property type="project" value="InterPro"/>
</dbReference>
<reference evidence="2 3" key="1">
    <citation type="journal article" date="2016" name="BMC Genomics">
        <title>Type VI secretion systems of human gut Bacteroidales segregate into three genetic architectures, two of which are contained on mobile genetic elements.</title>
        <authorList>
            <person name="Coyne M.J."/>
            <person name="Roelofs K.G."/>
            <person name="Comstock L.E."/>
        </authorList>
    </citation>
    <scope>NUCLEOTIDE SEQUENCE [LARGE SCALE GENOMIC DNA]</scope>
    <source>
        <strain evidence="2 3">CL09T03C01</strain>
    </source>
</reference>
<name>A0A108T438_BACSE</name>
<protein>
    <submittedName>
        <fullName evidence="2">ATP-dependent exoDNAse (Exonuclease V), alpha subunit-helicase superfamily I member</fullName>
    </submittedName>
</protein>
<evidence type="ECO:0000313" key="2">
    <source>
        <dbReference type="EMBL" id="KWR52980.1"/>
    </source>
</evidence>
<dbReference type="PANTHER" id="PTHR47642">
    <property type="entry name" value="ATP-DEPENDENT DNA HELICASE"/>
    <property type="match status" value="1"/>
</dbReference>
<keyword evidence="2" id="KW-0540">Nuclease</keyword>
<keyword evidence="2" id="KW-0067">ATP-binding</keyword>
<comment type="caution">
    <text evidence="2">The sequence shown here is derived from an EMBL/GenBank/DDBJ whole genome shotgun (WGS) entry which is preliminary data.</text>
</comment>
<dbReference type="InterPro" id="IPR027417">
    <property type="entry name" value="P-loop_NTPase"/>
</dbReference>
<dbReference type="GO" id="GO:0003678">
    <property type="term" value="F:DNA helicase activity"/>
    <property type="evidence" value="ECO:0007669"/>
    <property type="project" value="InterPro"/>
</dbReference>
<dbReference type="SUPFAM" id="SSF52540">
    <property type="entry name" value="P-loop containing nucleoside triphosphate hydrolases"/>
    <property type="match status" value="2"/>
</dbReference>
<dbReference type="CDD" id="cd18786">
    <property type="entry name" value="SF1_C"/>
    <property type="match status" value="1"/>
</dbReference>
<dbReference type="InterPro" id="IPR010285">
    <property type="entry name" value="DNA_helicase_pif1-like_DEAD"/>
</dbReference>
<dbReference type="PANTHER" id="PTHR47642:SF5">
    <property type="entry name" value="ATP-DEPENDENT DNA HELICASE"/>
    <property type="match status" value="1"/>
</dbReference>
<accession>A0A108T438</accession>
<gene>
    <name evidence="2" type="primary">recD</name>
    <name evidence="2" type="ORF">AA415_02658</name>
</gene>
<dbReference type="GO" id="GO:0006281">
    <property type="term" value="P:DNA repair"/>
    <property type="evidence" value="ECO:0007669"/>
    <property type="project" value="InterPro"/>
</dbReference>
<keyword evidence="2" id="KW-0269">Exonuclease</keyword>
<dbReference type="Gene3D" id="2.30.30.940">
    <property type="match status" value="1"/>
</dbReference>
<dbReference type="RefSeq" id="WP_060386300.1">
    <property type="nucleotide sequence ID" value="NZ_JADMRQ010000021.1"/>
</dbReference>
<dbReference type="PATRIC" id="fig|46506.5.peg.2852"/>
<keyword evidence="3" id="KW-1185">Reference proteome</keyword>
<dbReference type="CDD" id="cd18037">
    <property type="entry name" value="DEXSc_Pif1_like"/>
    <property type="match status" value="1"/>
</dbReference>
<dbReference type="STRING" id="46506.AA415_02658"/>